<dbReference type="PANTHER" id="PTHR43071:SF1">
    <property type="entry name" value="2-AMINO-4-HYDROXY-6-HYDROXYMETHYLDIHYDROPTERIDINE PYROPHOSPHOKINASE"/>
    <property type="match status" value="1"/>
</dbReference>
<evidence type="ECO:0000259" key="13">
    <source>
        <dbReference type="Pfam" id="PF01288"/>
    </source>
</evidence>
<organism evidence="14 15">
    <name type="scientific">Duncaniella dubosii</name>
    <dbReference type="NCBI Taxonomy" id="2518971"/>
    <lineage>
        <taxon>Bacteria</taxon>
        <taxon>Pseudomonadati</taxon>
        <taxon>Bacteroidota</taxon>
        <taxon>Bacteroidia</taxon>
        <taxon>Bacteroidales</taxon>
        <taxon>Muribaculaceae</taxon>
        <taxon>Duncaniella</taxon>
    </lineage>
</organism>
<dbReference type="GO" id="GO:0046654">
    <property type="term" value="P:tetrahydrofolate biosynthetic process"/>
    <property type="evidence" value="ECO:0007669"/>
    <property type="project" value="UniProtKB-UniPathway"/>
</dbReference>
<name>A0A4P7W5V8_9BACT</name>
<keyword evidence="5" id="KW-0808">Transferase</keyword>
<dbReference type="GO" id="GO:0003848">
    <property type="term" value="F:2-amino-4-hydroxy-6-hydroxymethyldihydropteridine diphosphokinase activity"/>
    <property type="evidence" value="ECO:0007669"/>
    <property type="project" value="UniProtKB-EC"/>
</dbReference>
<evidence type="ECO:0000256" key="4">
    <source>
        <dbReference type="ARBA" id="ARBA00016218"/>
    </source>
</evidence>
<dbReference type="InterPro" id="IPR035907">
    <property type="entry name" value="Hppk_sf"/>
</dbReference>
<dbReference type="KEGG" id="ddb:E7747_11920"/>
<evidence type="ECO:0000256" key="10">
    <source>
        <dbReference type="ARBA" id="ARBA00029409"/>
    </source>
</evidence>
<evidence type="ECO:0000256" key="12">
    <source>
        <dbReference type="ARBA" id="ARBA00033413"/>
    </source>
</evidence>
<dbReference type="GO" id="GO:0046656">
    <property type="term" value="P:folic acid biosynthetic process"/>
    <property type="evidence" value="ECO:0007669"/>
    <property type="project" value="UniProtKB-KW"/>
</dbReference>
<comment type="function">
    <text evidence="10">Catalyzes the transfer of pyrophosphate from adenosine triphosphate (ATP) to 6-hydroxymethyl-7,8-dihydropterin, an enzymatic step in folate biosynthesis pathway.</text>
</comment>
<keyword evidence="9" id="KW-0289">Folate biosynthesis</keyword>
<dbReference type="UniPathway" id="UPA00077">
    <property type="reaction ID" value="UER00155"/>
</dbReference>
<dbReference type="Gene3D" id="3.30.70.560">
    <property type="entry name" value="7,8-Dihydro-6-hydroxymethylpterin-pyrophosphokinase HPPK"/>
    <property type="match status" value="1"/>
</dbReference>
<keyword evidence="7 14" id="KW-0418">Kinase</keyword>
<dbReference type="EMBL" id="CP039396">
    <property type="protein sequence ID" value="QCD42930.1"/>
    <property type="molecule type" value="Genomic_DNA"/>
</dbReference>
<evidence type="ECO:0000256" key="5">
    <source>
        <dbReference type="ARBA" id="ARBA00022679"/>
    </source>
</evidence>
<sequence>MDKSISCTIGLGSNTPDREYQITKAIEHICAYLQKCSISSVYESEACNGKDKPYLNAVIHGSTTHDYDTVVKFLKDWEAECGRTQVDTLEGIIPIDLDLVIWDEHIKRPKDFERHYFNLGYRELLAKGAYETM</sequence>
<keyword evidence="6" id="KW-0547">Nucleotide-binding</keyword>
<dbReference type="Pfam" id="PF01288">
    <property type="entry name" value="HPPK"/>
    <property type="match status" value="1"/>
</dbReference>
<evidence type="ECO:0000256" key="8">
    <source>
        <dbReference type="ARBA" id="ARBA00022840"/>
    </source>
</evidence>
<proteinExistence type="inferred from homology"/>
<evidence type="ECO:0000256" key="9">
    <source>
        <dbReference type="ARBA" id="ARBA00022909"/>
    </source>
</evidence>
<protein>
    <recommendedName>
        <fullName evidence="4">2-amino-4-hydroxy-6-hydroxymethyldihydropteridine pyrophosphokinase</fullName>
        <ecNumber evidence="3">2.7.6.3</ecNumber>
    </recommendedName>
    <alternativeName>
        <fullName evidence="11">6-hydroxymethyl-7,8-dihydropterin pyrophosphokinase</fullName>
    </alternativeName>
    <alternativeName>
        <fullName evidence="12">7,8-dihydro-6-hydroxymethylpterin-pyrophosphokinase</fullName>
    </alternativeName>
</protein>
<dbReference type="GO" id="GO:0005524">
    <property type="term" value="F:ATP binding"/>
    <property type="evidence" value="ECO:0007669"/>
    <property type="project" value="UniProtKB-KW"/>
</dbReference>
<evidence type="ECO:0000256" key="6">
    <source>
        <dbReference type="ARBA" id="ARBA00022741"/>
    </source>
</evidence>
<dbReference type="InterPro" id="IPR000550">
    <property type="entry name" value="Hppk"/>
</dbReference>
<dbReference type="GO" id="GO:0016301">
    <property type="term" value="F:kinase activity"/>
    <property type="evidence" value="ECO:0007669"/>
    <property type="project" value="UniProtKB-KW"/>
</dbReference>
<dbReference type="PANTHER" id="PTHR43071">
    <property type="entry name" value="2-AMINO-4-HYDROXY-6-HYDROXYMETHYLDIHYDROPTERIDINE PYROPHOSPHOKINASE"/>
    <property type="match status" value="1"/>
</dbReference>
<comment type="similarity">
    <text evidence="2">Belongs to the HPPK family.</text>
</comment>
<evidence type="ECO:0000256" key="3">
    <source>
        <dbReference type="ARBA" id="ARBA00013253"/>
    </source>
</evidence>
<evidence type="ECO:0000256" key="7">
    <source>
        <dbReference type="ARBA" id="ARBA00022777"/>
    </source>
</evidence>
<gene>
    <name evidence="14" type="ORF">E7747_11920</name>
</gene>
<keyword evidence="15" id="KW-1185">Reference proteome</keyword>
<dbReference type="RefSeq" id="WP_136416162.1">
    <property type="nucleotide sequence ID" value="NZ_CP039396.1"/>
</dbReference>
<dbReference type="SUPFAM" id="SSF55083">
    <property type="entry name" value="6-hydroxymethyl-7,8-dihydropterin pyrophosphokinase, HPPK"/>
    <property type="match status" value="1"/>
</dbReference>
<accession>A0A4P7W5V8</accession>
<reference evidence="15" key="1">
    <citation type="submission" date="2019-02" db="EMBL/GenBank/DDBJ databases">
        <title>Isolation and identification of novel species under the genus Muribaculum.</title>
        <authorList>
            <person name="Miyake S."/>
            <person name="Ding Y."/>
            <person name="Low A."/>
            <person name="Soh M."/>
            <person name="Seedorf H."/>
        </authorList>
    </citation>
    <scope>NUCLEOTIDE SEQUENCE [LARGE SCALE GENOMIC DNA]</scope>
    <source>
        <strain evidence="15">H5</strain>
    </source>
</reference>
<keyword evidence="8" id="KW-0067">ATP-binding</keyword>
<evidence type="ECO:0000256" key="2">
    <source>
        <dbReference type="ARBA" id="ARBA00005810"/>
    </source>
</evidence>
<feature type="domain" description="7,8-dihydro-6-hydroxymethylpterin-pyrophosphokinase" evidence="13">
    <location>
        <begin position="9"/>
        <end position="117"/>
    </location>
</feature>
<evidence type="ECO:0000256" key="11">
    <source>
        <dbReference type="ARBA" id="ARBA00029766"/>
    </source>
</evidence>
<evidence type="ECO:0000256" key="1">
    <source>
        <dbReference type="ARBA" id="ARBA00005051"/>
    </source>
</evidence>
<dbReference type="Proteomes" id="UP000297149">
    <property type="component" value="Chromosome"/>
</dbReference>
<dbReference type="AlphaFoldDB" id="A0A4P7W5V8"/>
<comment type="pathway">
    <text evidence="1">Cofactor biosynthesis; tetrahydrofolate biosynthesis; 2-amino-4-hydroxy-6-hydroxymethyl-7,8-dihydropteridine diphosphate from 7,8-dihydroneopterin triphosphate: step 4/4.</text>
</comment>
<evidence type="ECO:0000313" key="14">
    <source>
        <dbReference type="EMBL" id="QCD42930.1"/>
    </source>
</evidence>
<dbReference type="EC" id="2.7.6.3" evidence="3"/>
<evidence type="ECO:0000313" key="15">
    <source>
        <dbReference type="Proteomes" id="UP000297149"/>
    </source>
</evidence>